<evidence type="ECO:0000313" key="1">
    <source>
        <dbReference type="EMBL" id="GJD49416.1"/>
    </source>
</evidence>
<evidence type="ECO:0000313" key="2">
    <source>
        <dbReference type="Proteomes" id="UP001055167"/>
    </source>
</evidence>
<protein>
    <recommendedName>
        <fullName evidence="3">DUF3365 domain-containing protein</fullName>
    </recommendedName>
</protein>
<name>A0ABQ4QXQ2_9HYPH</name>
<evidence type="ECO:0008006" key="3">
    <source>
        <dbReference type="Google" id="ProtNLM"/>
    </source>
</evidence>
<sequence>MRSLFVLLTIAVAIGLIVNSLIENADTKALAVAQAEAARRVVAAVDAFAGKAGLSQDWVAYCRVETQRKIGLYPKDGSIPFGLRYSSATAAEVQAAMRVREQYEMSDQILCLATLRNALRGADDPVR</sequence>
<proteinExistence type="predicted"/>
<dbReference type="RefSeq" id="WP_128561520.1">
    <property type="nucleotide sequence ID" value="NZ_BPQH01000006.1"/>
</dbReference>
<comment type="caution">
    <text evidence="1">The sequence shown here is derived from an EMBL/GenBank/DDBJ whole genome shotgun (WGS) entry which is preliminary data.</text>
</comment>
<dbReference type="EMBL" id="BPQH01000006">
    <property type="protein sequence ID" value="GJD49416.1"/>
    <property type="molecule type" value="Genomic_DNA"/>
</dbReference>
<gene>
    <name evidence="1" type="ORF">OPKNFCMD_2146</name>
</gene>
<reference evidence="1" key="1">
    <citation type="journal article" date="2021" name="Front. Microbiol.">
        <title>Comprehensive Comparative Genomics and Phenotyping of Methylobacterium Species.</title>
        <authorList>
            <person name="Alessa O."/>
            <person name="Ogura Y."/>
            <person name="Fujitani Y."/>
            <person name="Takami H."/>
            <person name="Hayashi T."/>
            <person name="Sahin N."/>
            <person name="Tani A."/>
        </authorList>
    </citation>
    <scope>NUCLEOTIDE SEQUENCE</scope>
    <source>
        <strain evidence="1">KCTC 52305</strain>
    </source>
</reference>
<reference evidence="1" key="2">
    <citation type="submission" date="2021-08" db="EMBL/GenBank/DDBJ databases">
        <authorList>
            <person name="Tani A."/>
            <person name="Ola A."/>
            <person name="Ogura Y."/>
            <person name="Katsura K."/>
            <person name="Hayashi T."/>
        </authorList>
    </citation>
    <scope>NUCLEOTIDE SEQUENCE</scope>
    <source>
        <strain evidence="1">KCTC 52305</strain>
    </source>
</reference>
<organism evidence="1 2">
    <name type="scientific">Methylobacterium crusticola</name>
    <dbReference type="NCBI Taxonomy" id="1697972"/>
    <lineage>
        <taxon>Bacteria</taxon>
        <taxon>Pseudomonadati</taxon>
        <taxon>Pseudomonadota</taxon>
        <taxon>Alphaproteobacteria</taxon>
        <taxon>Hyphomicrobiales</taxon>
        <taxon>Methylobacteriaceae</taxon>
        <taxon>Methylobacterium</taxon>
    </lineage>
</organism>
<dbReference type="Proteomes" id="UP001055167">
    <property type="component" value="Unassembled WGS sequence"/>
</dbReference>
<keyword evidence="2" id="KW-1185">Reference proteome</keyword>
<accession>A0ABQ4QXQ2</accession>